<comment type="caution">
    <text evidence="1">The sequence shown here is derived from an EMBL/GenBank/DDBJ whole genome shotgun (WGS) entry which is preliminary data.</text>
</comment>
<organism evidence="1 2">
    <name type="scientific">Byssochlamys spectabilis (strain No. 5 / NBRC 109023)</name>
    <name type="common">Paecilomyces variotii</name>
    <dbReference type="NCBI Taxonomy" id="1356009"/>
    <lineage>
        <taxon>Eukaryota</taxon>
        <taxon>Fungi</taxon>
        <taxon>Dikarya</taxon>
        <taxon>Ascomycota</taxon>
        <taxon>Pezizomycotina</taxon>
        <taxon>Eurotiomycetes</taxon>
        <taxon>Eurotiomycetidae</taxon>
        <taxon>Eurotiales</taxon>
        <taxon>Thermoascaceae</taxon>
        <taxon>Paecilomyces</taxon>
    </lineage>
</organism>
<dbReference type="EMBL" id="BAUL01000301">
    <property type="protein sequence ID" value="GAD99519.1"/>
    <property type="molecule type" value="Genomic_DNA"/>
</dbReference>
<sequence length="160" mass="18132">MVTFEDHAVLGDSMNSQLDIPMQYKADVFGRSVYRCKNDFGPLRKIRNIPKFIDFGLCTRLNSGAPEVILGCGWNTSADVWDIIQGKELFSRIYNTQGHYDAKAHLAEMIALLGPLPLELISRSNSSDRKWPKPIKREDSQICETPEQYFGGPFFDENGI</sequence>
<reference evidence="2" key="1">
    <citation type="journal article" date="2014" name="Genome Announc.">
        <title>Draft genome sequence of the formaldehyde-resistant fungus Byssochlamys spectabilis No. 5 (anamorph Paecilomyces variotii No. 5) (NBRC109023).</title>
        <authorList>
            <person name="Oka T."/>
            <person name="Ekino K."/>
            <person name="Fukuda K."/>
            <person name="Nomura Y."/>
        </authorList>
    </citation>
    <scope>NUCLEOTIDE SEQUENCE [LARGE SCALE GENOMIC DNA]</scope>
    <source>
        <strain evidence="2">No. 5 / NBRC 109023</strain>
    </source>
</reference>
<proteinExistence type="predicted"/>
<keyword evidence="1" id="KW-0808">Transferase</keyword>
<gene>
    <name evidence="1" type="ORF">PVAR5_8234</name>
</gene>
<name>V5FND8_BYSSN</name>
<dbReference type="Gene3D" id="1.10.510.10">
    <property type="entry name" value="Transferase(Phosphotransferase) domain 1"/>
    <property type="match status" value="1"/>
</dbReference>
<dbReference type="SUPFAM" id="SSF56112">
    <property type="entry name" value="Protein kinase-like (PK-like)"/>
    <property type="match status" value="1"/>
</dbReference>
<dbReference type="OrthoDB" id="5979581at2759"/>
<dbReference type="AlphaFoldDB" id="V5FND8"/>
<dbReference type="InParanoid" id="V5FND8"/>
<evidence type="ECO:0000313" key="1">
    <source>
        <dbReference type="EMBL" id="GAD99519.1"/>
    </source>
</evidence>
<dbReference type="GO" id="GO:0016301">
    <property type="term" value="F:kinase activity"/>
    <property type="evidence" value="ECO:0007669"/>
    <property type="project" value="UniProtKB-KW"/>
</dbReference>
<dbReference type="InterPro" id="IPR011009">
    <property type="entry name" value="Kinase-like_dom_sf"/>
</dbReference>
<protein>
    <submittedName>
        <fullName evidence="1">Kinase domain containing protein</fullName>
    </submittedName>
</protein>
<dbReference type="HOGENOM" id="CLU_000288_81_11_1"/>
<keyword evidence="1" id="KW-0418">Kinase</keyword>
<dbReference type="Proteomes" id="UP000018001">
    <property type="component" value="Unassembled WGS sequence"/>
</dbReference>
<dbReference type="eggNOG" id="KOG1290">
    <property type="taxonomic scope" value="Eukaryota"/>
</dbReference>
<accession>V5FND8</accession>
<keyword evidence="2" id="KW-1185">Reference proteome</keyword>
<evidence type="ECO:0000313" key="2">
    <source>
        <dbReference type="Proteomes" id="UP000018001"/>
    </source>
</evidence>